<evidence type="ECO:0000313" key="3">
    <source>
        <dbReference type="EMBL" id="KZS90730.1"/>
    </source>
</evidence>
<dbReference type="EMBL" id="KV419419">
    <property type="protein sequence ID" value="KZS90730.1"/>
    <property type="molecule type" value="Genomic_DNA"/>
</dbReference>
<dbReference type="Proteomes" id="UP000076722">
    <property type="component" value="Unassembled WGS sequence"/>
</dbReference>
<dbReference type="AlphaFoldDB" id="A0A164RNQ0"/>
<accession>A0A164RNQ0</accession>
<evidence type="ECO:0000256" key="1">
    <source>
        <dbReference type="SAM" id="MobiDB-lite"/>
    </source>
</evidence>
<evidence type="ECO:0000313" key="2">
    <source>
        <dbReference type="EMBL" id="KZS87908.1"/>
    </source>
</evidence>
<proteinExistence type="predicted"/>
<gene>
    <name evidence="3" type="ORF">SISNIDRAFT_468248</name>
    <name evidence="2" type="ORF">SISNIDRAFT_470532</name>
</gene>
<name>A0A164RNQ0_9AGAM</name>
<keyword evidence="4" id="KW-1185">Reference proteome</keyword>
<protein>
    <submittedName>
        <fullName evidence="3">Uncharacterized protein</fullName>
    </submittedName>
</protein>
<feature type="region of interest" description="Disordered" evidence="1">
    <location>
        <begin position="48"/>
        <end position="98"/>
    </location>
</feature>
<evidence type="ECO:0000313" key="4">
    <source>
        <dbReference type="Proteomes" id="UP000076722"/>
    </source>
</evidence>
<sequence>MRLGGVLYLYGYIRQPWHAWFLPKGPLYTQGAPFDPIYPALESPDQGLPELTPFTPFGGQVDPDPENCPKWTPPLKRGQKMVPGGPQGPNGKITPEADPVTVTAVTASKNGAWGLSGP</sequence>
<organism evidence="3 4">
    <name type="scientific">Sistotremastrum niveocremeum HHB9708</name>
    <dbReference type="NCBI Taxonomy" id="1314777"/>
    <lineage>
        <taxon>Eukaryota</taxon>
        <taxon>Fungi</taxon>
        <taxon>Dikarya</taxon>
        <taxon>Basidiomycota</taxon>
        <taxon>Agaricomycotina</taxon>
        <taxon>Agaricomycetes</taxon>
        <taxon>Sistotremastrales</taxon>
        <taxon>Sistotremastraceae</taxon>
        <taxon>Sertulicium</taxon>
        <taxon>Sertulicium niveocremeum</taxon>
    </lineage>
</organism>
<reference evidence="3 4" key="1">
    <citation type="journal article" date="2016" name="Mol. Biol. Evol.">
        <title>Comparative Genomics of Early-Diverging Mushroom-Forming Fungi Provides Insights into the Origins of Lignocellulose Decay Capabilities.</title>
        <authorList>
            <person name="Nagy L.G."/>
            <person name="Riley R."/>
            <person name="Tritt A."/>
            <person name="Adam C."/>
            <person name="Daum C."/>
            <person name="Floudas D."/>
            <person name="Sun H."/>
            <person name="Yadav J.S."/>
            <person name="Pangilinan J."/>
            <person name="Larsson K.H."/>
            <person name="Matsuura K."/>
            <person name="Barry K."/>
            <person name="Labutti K."/>
            <person name="Kuo R."/>
            <person name="Ohm R.A."/>
            <person name="Bhattacharya S.S."/>
            <person name="Shirouzu T."/>
            <person name="Yoshinaga Y."/>
            <person name="Martin F.M."/>
            <person name="Grigoriev I.V."/>
            <person name="Hibbett D.S."/>
        </authorList>
    </citation>
    <scope>NUCLEOTIDE SEQUENCE [LARGE SCALE GENOMIC DNA]</scope>
    <source>
        <strain evidence="3 4">HHB9708</strain>
    </source>
</reference>
<dbReference type="EMBL" id="KV419442">
    <property type="protein sequence ID" value="KZS87908.1"/>
    <property type="molecule type" value="Genomic_DNA"/>
</dbReference>